<dbReference type="Proteomes" id="UP000536835">
    <property type="component" value="Unassembled WGS sequence"/>
</dbReference>
<dbReference type="PROSITE" id="PS50110">
    <property type="entry name" value="RESPONSE_REGULATORY"/>
    <property type="match status" value="1"/>
</dbReference>
<dbReference type="CDD" id="cd00156">
    <property type="entry name" value="REC"/>
    <property type="match status" value="1"/>
</dbReference>
<dbReference type="SUPFAM" id="SSF52172">
    <property type="entry name" value="CheY-like"/>
    <property type="match status" value="1"/>
</dbReference>
<organism evidence="4 5">
    <name type="scientific">Parvularcula mediterranea</name>
    <dbReference type="NCBI Taxonomy" id="2732508"/>
    <lineage>
        <taxon>Bacteria</taxon>
        <taxon>Pseudomonadati</taxon>
        <taxon>Pseudomonadota</taxon>
        <taxon>Alphaproteobacteria</taxon>
        <taxon>Parvularculales</taxon>
        <taxon>Parvularculaceae</taxon>
        <taxon>Parvularcula</taxon>
    </lineage>
</organism>
<dbReference type="GO" id="GO:0000160">
    <property type="term" value="P:phosphorelay signal transduction system"/>
    <property type="evidence" value="ECO:0007669"/>
    <property type="project" value="InterPro"/>
</dbReference>
<proteinExistence type="predicted"/>
<comment type="caution">
    <text evidence="4">The sequence shown here is derived from an EMBL/GenBank/DDBJ whole genome shotgun (WGS) entry which is preliminary data.</text>
</comment>
<evidence type="ECO:0000259" key="3">
    <source>
        <dbReference type="PROSITE" id="PS50110"/>
    </source>
</evidence>
<dbReference type="PANTHER" id="PTHR44591">
    <property type="entry name" value="STRESS RESPONSE REGULATOR PROTEIN 1"/>
    <property type="match status" value="1"/>
</dbReference>
<dbReference type="PANTHER" id="PTHR44591:SF24">
    <property type="entry name" value="PROTEIN-GLUTAMATE METHYLESTERASE_PROTEIN-GLUTAMINE GLUTAMINASE 1"/>
    <property type="match status" value="1"/>
</dbReference>
<dbReference type="Pfam" id="PF00072">
    <property type="entry name" value="Response_reg"/>
    <property type="match status" value="1"/>
</dbReference>
<feature type="modified residue" description="4-aspartylphosphate" evidence="2">
    <location>
        <position position="52"/>
    </location>
</feature>
<dbReference type="EMBL" id="JABFCX010000002">
    <property type="protein sequence ID" value="NNU14813.1"/>
    <property type="molecule type" value="Genomic_DNA"/>
</dbReference>
<gene>
    <name evidence="4" type="ORF">HK107_00570</name>
</gene>
<keyword evidence="5" id="KW-1185">Reference proteome</keyword>
<evidence type="ECO:0000313" key="5">
    <source>
        <dbReference type="Proteomes" id="UP000536835"/>
    </source>
</evidence>
<evidence type="ECO:0000256" key="1">
    <source>
        <dbReference type="ARBA" id="ARBA00022553"/>
    </source>
</evidence>
<accession>A0A7Y3W3U7</accession>
<dbReference type="AlphaFoldDB" id="A0A7Y3W3U7"/>
<reference evidence="4 5" key="1">
    <citation type="submission" date="2020-05" db="EMBL/GenBank/DDBJ databases">
        <title>Parvularcula mediterraneae sp. nov., isolated from polypropylene straw from shallow seawater of the seashore of Laganas in Zakynthos island, Greece.</title>
        <authorList>
            <person name="Szabo I."/>
            <person name="Al-Omari J."/>
            <person name="Rado J."/>
            <person name="Szerdahelyi G.S."/>
        </authorList>
    </citation>
    <scope>NUCLEOTIDE SEQUENCE [LARGE SCALE GENOMIC DNA]</scope>
    <source>
        <strain evidence="4 5">ZS-1/3</strain>
    </source>
</reference>
<dbReference type="Gene3D" id="3.40.50.2300">
    <property type="match status" value="1"/>
</dbReference>
<feature type="domain" description="Response regulatory" evidence="3">
    <location>
        <begin position="3"/>
        <end position="119"/>
    </location>
</feature>
<dbReference type="InterPro" id="IPR011006">
    <property type="entry name" value="CheY-like_superfamily"/>
</dbReference>
<evidence type="ECO:0000256" key="2">
    <source>
        <dbReference type="PROSITE-ProRule" id="PRU00169"/>
    </source>
</evidence>
<dbReference type="InterPro" id="IPR001789">
    <property type="entry name" value="Sig_transdc_resp-reg_receiver"/>
</dbReference>
<dbReference type="InterPro" id="IPR050595">
    <property type="entry name" value="Bact_response_regulator"/>
</dbReference>
<dbReference type="RefSeq" id="WP_173195770.1">
    <property type="nucleotide sequence ID" value="NZ_JABFCX010000002.1"/>
</dbReference>
<name>A0A7Y3W3U7_9PROT</name>
<keyword evidence="1 2" id="KW-0597">Phosphoprotein</keyword>
<protein>
    <submittedName>
        <fullName evidence="4">Response regulator</fullName>
    </submittedName>
</protein>
<sequence>MSKCLVIEDSERVREVLSDIVGKLGLDVETASSAAEGLETIAVDEPDVILLDWDLPKLGALDLLAGLADRGASRRPAVILLATENEPKQFALARAAGASHYVLKPYDLDTIAGALQGCGFEVKRAA</sequence>
<dbReference type="SMART" id="SM00448">
    <property type="entry name" value="REC"/>
    <property type="match status" value="1"/>
</dbReference>
<evidence type="ECO:0000313" key="4">
    <source>
        <dbReference type="EMBL" id="NNU14813.1"/>
    </source>
</evidence>